<dbReference type="AlphaFoldDB" id="A0A6J4QG39"/>
<name>A0A6J4QG39_9ACTN</name>
<gene>
    <name evidence="2" type="ORF">AVDCRST_MAG37-1561</name>
</gene>
<sequence>MPSGFFVPERSLMPKKLKEHRIGRMLTYRDLAEASGCAVTTLMAVERGVRKPHFATMVAVAGAIAVDVPDIAEFAVALDFKTKDAA</sequence>
<dbReference type="SMART" id="SM00530">
    <property type="entry name" value="HTH_XRE"/>
    <property type="match status" value="1"/>
</dbReference>
<organism evidence="2">
    <name type="scientific">uncultured Rubrobacteraceae bacterium</name>
    <dbReference type="NCBI Taxonomy" id="349277"/>
    <lineage>
        <taxon>Bacteria</taxon>
        <taxon>Bacillati</taxon>
        <taxon>Actinomycetota</taxon>
        <taxon>Rubrobacteria</taxon>
        <taxon>Rubrobacterales</taxon>
        <taxon>Rubrobacteraceae</taxon>
        <taxon>environmental samples</taxon>
    </lineage>
</organism>
<dbReference type="InterPro" id="IPR001387">
    <property type="entry name" value="Cro/C1-type_HTH"/>
</dbReference>
<dbReference type="CDD" id="cd00093">
    <property type="entry name" value="HTH_XRE"/>
    <property type="match status" value="1"/>
</dbReference>
<proteinExistence type="predicted"/>
<dbReference type="Pfam" id="PF01381">
    <property type="entry name" value="HTH_3"/>
    <property type="match status" value="1"/>
</dbReference>
<dbReference type="InterPro" id="IPR010982">
    <property type="entry name" value="Lambda_DNA-bd_dom_sf"/>
</dbReference>
<reference evidence="2" key="1">
    <citation type="submission" date="2020-02" db="EMBL/GenBank/DDBJ databases">
        <authorList>
            <person name="Meier V. D."/>
        </authorList>
    </citation>
    <scope>NUCLEOTIDE SEQUENCE</scope>
    <source>
        <strain evidence="2">AVDCRST_MAG37</strain>
    </source>
</reference>
<dbReference type="SUPFAM" id="SSF47413">
    <property type="entry name" value="lambda repressor-like DNA-binding domains"/>
    <property type="match status" value="1"/>
</dbReference>
<dbReference type="GO" id="GO:0003677">
    <property type="term" value="F:DNA binding"/>
    <property type="evidence" value="ECO:0007669"/>
    <property type="project" value="InterPro"/>
</dbReference>
<dbReference type="Gene3D" id="1.10.260.40">
    <property type="entry name" value="lambda repressor-like DNA-binding domains"/>
    <property type="match status" value="1"/>
</dbReference>
<dbReference type="EMBL" id="CADCVD010000068">
    <property type="protein sequence ID" value="CAA9443185.1"/>
    <property type="molecule type" value="Genomic_DNA"/>
</dbReference>
<evidence type="ECO:0000259" key="1">
    <source>
        <dbReference type="PROSITE" id="PS50943"/>
    </source>
</evidence>
<dbReference type="PROSITE" id="PS50943">
    <property type="entry name" value="HTH_CROC1"/>
    <property type="match status" value="1"/>
</dbReference>
<evidence type="ECO:0000313" key="2">
    <source>
        <dbReference type="EMBL" id="CAA9443185.1"/>
    </source>
</evidence>
<feature type="domain" description="HTH cro/C1-type" evidence="1">
    <location>
        <begin position="17"/>
        <end position="71"/>
    </location>
</feature>
<accession>A0A6J4QG39</accession>
<protein>
    <recommendedName>
        <fullName evidence="1">HTH cro/C1-type domain-containing protein</fullName>
    </recommendedName>
</protein>